<evidence type="ECO:0000313" key="2">
    <source>
        <dbReference type="Proteomes" id="UP000074294"/>
    </source>
</evidence>
<accession>A0A147JZV5</accession>
<organism evidence="1 2">
    <name type="scientific">Hadarchaeum yellowstonense</name>
    <dbReference type="NCBI Taxonomy" id="1776334"/>
    <lineage>
        <taxon>Archaea</taxon>
        <taxon>Methanobacteriati</taxon>
        <taxon>Candidatus Hadarchaeota</taxon>
        <taxon>Candidatus Hadarchaeia</taxon>
        <taxon>Candidatus Hadarchaeales</taxon>
        <taxon>Candidatus Hadarchaeaceae</taxon>
        <taxon>Candidatus Hadarchaeum</taxon>
    </lineage>
</organism>
<dbReference type="Proteomes" id="UP000074294">
    <property type="component" value="Unassembled WGS sequence"/>
</dbReference>
<protein>
    <submittedName>
        <fullName evidence="1">CMP-N-acetylneuraminic acid synthetase</fullName>
    </submittedName>
</protein>
<reference evidence="1 2" key="1">
    <citation type="journal article" date="2016" name="Nat. Microbiol.">
        <title>Genomic inference of the metabolism of cosmopolitan subsurface Archaea, Hadesarchaea.</title>
        <authorList>
            <person name="Baker B.J."/>
            <person name="Saw J.H."/>
            <person name="Lind A.E."/>
            <person name="Lazar C.S."/>
            <person name="Hinrichs K.-U."/>
            <person name="Teske A.P."/>
            <person name="Ettema T.J."/>
        </authorList>
    </citation>
    <scope>NUCLEOTIDE SEQUENCE [LARGE SCALE GENOMIC DNA]</scope>
</reference>
<dbReference type="Pfam" id="PF02348">
    <property type="entry name" value="CTP_transf_3"/>
    <property type="match status" value="1"/>
</dbReference>
<dbReference type="STRING" id="1776334.APZ16_03735"/>
<gene>
    <name evidence="1" type="ORF">APZ16_03735</name>
</gene>
<dbReference type="CDD" id="cd02513">
    <property type="entry name" value="CMP-NeuAc_Synthase"/>
    <property type="match status" value="1"/>
</dbReference>
<dbReference type="PANTHER" id="PTHR21485">
    <property type="entry name" value="HAD SUPERFAMILY MEMBERS CMAS AND KDSC"/>
    <property type="match status" value="1"/>
</dbReference>
<dbReference type="InterPro" id="IPR029044">
    <property type="entry name" value="Nucleotide-diphossugar_trans"/>
</dbReference>
<dbReference type="InterPro" id="IPR003329">
    <property type="entry name" value="Cytidylyl_trans"/>
</dbReference>
<dbReference type="Gene3D" id="3.90.550.10">
    <property type="entry name" value="Spore Coat Polysaccharide Biosynthesis Protein SpsA, Chain A"/>
    <property type="match status" value="1"/>
</dbReference>
<name>A0A147JZV5_HADYE</name>
<dbReference type="SUPFAM" id="SSF53448">
    <property type="entry name" value="Nucleotide-diphospho-sugar transferases"/>
    <property type="match status" value="1"/>
</dbReference>
<proteinExistence type="predicted"/>
<dbReference type="AlphaFoldDB" id="A0A147JZV5"/>
<sequence length="214" mass="24329">MILGVIPARGGSKGLPRKNLRILCGKPLIAWTIEAARQSKLLDRYVVSTEDPEIAEVARKYGAEVIIRPPELAKDETPTLAVLQHVLKEIPEADVVVLLQPTSPIRDPGLIDYCIKRFLDTGADSLATGFICKYVEYASPEMRKQQLRRQDIKGFFYDDGNVYVMKADLVRKGDRYGEKIERVILDKEQNIDIDDEFDFWLAEQVLKKRLGQPE</sequence>
<dbReference type="EMBL" id="LQMQ01000010">
    <property type="protein sequence ID" value="KUO42154.1"/>
    <property type="molecule type" value="Genomic_DNA"/>
</dbReference>
<dbReference type="InterPro" id="IPR050793">
    <property type="entry name" value="CMP-NeuNAc_synthase"/>
</dbReference>
<dbReference type="PANTHER" id="PTHR21485:SF6">
    <property type="entry name" value="N-ACYLNEURAMINATE CYTIDYLYLTRANSFERASE-RELATED"/>
    <property type="match status" value="1"/>
</dbReference>
<evidence type="ECO:0000313" key="1">
    <source>
        <dbReference type="EMBL" id="KUO42154.1"/>
    </source>
</evidence>
<comment type="caution">
    <text evidence="1">The sequence shown here is derived from an EMBL/GenBank/DDBJ whole genome shotgun (WGS) entry which is preliminary data.</text>
</comment>
<dbReference type="GO" id="GO:0008781">
    <property type="term" value="F:N-acylneuraminate cytidylyltransferase activity"/>
    <property type="evidence" value="ECO:0007669"/>
    <property type="project" value="TreeGrafter"/>
</dbReference>